<dbReference type="PIRSF" id="PIRSF038959">
    <property type="entry name" value="SdpI"/>
    <property type="match status" value="1"/>
</dbReference>
<evidence type="ECO:0000313" key="3">
    <source>
        <dbReference type="EMBL" id="WAH43137.1"/>
    </source>
</evidence>
<keyword evidence="4" id="KW-1185">Reference proteome</keyword>
<evidence type="ECO:0000259" key="2">
    <source>
        <dbReference type="Pfam" id="PF07853"/>
    </source>
</evidence>
<feature type="transmembrane region" description="Helical" evidence="1">
    <location>
        <begin position="108"/>
        <end position="127"/>
    </location>
</feature>
<dbReference type="PANTHER" id="PTHR37810">
    <property type="entry name" value="IMMUNITY PROTEIN SDPI"/>
    <property type="match status" value="1"/>
</dbReference>
<protein>
    <submittedName>
        <fullName evidence="3">SdpI family protein</fullName>
    </submittedName>
</protein>
<organism evidence="3 4">
    <name type="scientific">Alicyclobacillus fastidiosus</name>
    <dbReference type="NCBI Taxonomy" id="392011"/>
    <lineage>
        <taxon>Bacteria</taxon>
        <taxon>Bacillati</taxon>
        <taxon>Bacillota</taxon>
        <taxon>Bacilli</taxon>
        <taxon>Bacillales</taxon>
        <taxon>Alicyclobacillaceae</taxon>
        <taxon>Alicyclobacillus</taxon>
    </lineage>
</organism>
<evidence type="ECO:0000256" key="1">
    <source>
        <dbReference type="SAM" id="Phobius"/>
    </source>
</evidence>
<feature type="transmembrane region" description="Helical" evidence="1">
    <location>
        <begin position="177"/>
        <end position="199"/>
    </location>
</feature>
<evidence type="ECO:0000313" key="4">
    <source>
        <dbReference type="Proteomes" id="UP001164761"/>
    </source>
</evidence>
<accession>A0ABY6ZJV6</accession>
<dbReference type="RefSeq" id="WP_268007012.1">
    <property type="nucleotide sequence ID" value="NZ_BSUT01000001.1"/>
</dbReference>
<keyword evidence="1" id="KW-0472">Membrane</keyword>
<feature type="transmembrane region" description="Helical" evidence="1">
    <location>
        <begin position="38"/>
        <end position="58"/>
    </location>
</feature>
<dbReference type="InterPro" id="IPR026272">
    <property type="entry name" value="SdpI"/>
</dbReference>
<dbReference type="EMBL" id="CP104067">
    <property type="protein sequence ID" value="WAH43137.1"/>
    <property type="molecule type" value="Genomic_DNA"/>
</dbReference>
<feature type="domain" description="DUF1648" evidence="2">
    <location>
        <begin position="3"/>
        <end position="48"/>
    </location>
</feature>
<dbReference type="Pfam" id="PF13630">
    <property type="entry name" value="SdpI"/>
    <property type="match status" value="1"/>
</dbReference>
<feature type="transmembrane region" description="Helical" evidence="1">
    <location>
        <begin position="78"/>
        <end position="102"/>
    </location>
</feature>
<dbReference type="InterPro" id="IPR025962">
    <property type="entry name" value="SdpI/YhfL"/>
</dbReference>
<dbReference type="Pfam" id="PF07853">
    <property type="entry name" value="DUF1648"/>
    <property type="match status" value="1"/>
</dbReference>
<dbReference type="InterPro" id="IPR012867">
    <property type="entry name" value="DUF1648"/>
</dbReference>
<dbReference type="Proteomes" id="UP001164761">
    <property type="component" value="Chromosome"/>
</dbReference>
<dbReference type="PANTHER" id="PTHR37810:SF5">
    <property type="entry name" value="IMMUNITY PROTEIN SDPI"/>
    <property type="match status" value="1"/>
</dbReference>
<gene>
    <name evidence="3" type="ORF">NZD89_06985</name>
</gene>
<keyword evidence="1" id="KW-1133">Transmembrane helix</keyword>
<name>A0ABY6ZJV6_9BACL</name>
<reference evidence="3" key="1">
    <citation type="submission" date="2022-08" db="EMBL/GenBank/DDBJ databases">
        <title>Alicyclobacillus fastidiosus DSM 17978, complete genome.</title>
        <authorList>
            <person name="Wang Q."/>
            <person name="Cai R."/>
            <person name="Wang Z."/>
        </authorList>
    </citation>
    <scope>NUCLEOTIDE SEQUENCE</scope>
    <source>
        <strain evidence="3">DSM 17978</strain>
    </source>
</reference>
<proteinExistence type="predicted"/>
<feature type="transmembrane region" description="Helical" evidence="1">
    <location>
        <begin position="153"/>
        <end position="171"/>
    </location>
</feature>
<keyword evidence="1" id="KW-0812">Transmembrane</keyword>
<sequence>MRAVLAVVLGMVAYHHLPALVATHYDLAGKADRMGSRLQAVLVEPATMLGMILLWHVLWRIDPKKRNYKSFWSTYRYIGGVIVVFTALTYLGSLGQLLNIVGTSSMRFMPTVFGIMILLLANVLPRIQPNWWVGIRTPWTLSSATNWNRTHRLAGHLGIPTGILMVILAWVLPKSMISLAVLVPILLWALIAVVASYVYGRQEEH</sequence>